<keyword evidence="2" id="KW-1185">Reference proteome</keyword>
<dbReference type="RefSeq" id="WP_395812354.1">
    <property type="nucleotide sequence ID" value="NZ_CP043494.1"/>
</dbReference>
<dbReference type="Proteomes" id="UP001611383">
    <property type="component" value="Chromosome"/>
</dbReference>
<proteinExistence type="predicted"/>
<dbReference type="NCBIfam" id="TIGR04534">
    <property type="entry name" value="ELWxxDGT_rpt"/>
    <property type="match status" value="1"/>
</dbReference>
<dbReference type="InterPro" id="IPR030916">
    <property type="entry name" value="ELWxxDGT_rpt"/>
</dbReference>
<accession>A0ABY9X9G6</accession>
<organism evidence="1 2">
    <name type="scientific">Archangium minus</name>
    <dbReference type="NCBI Taxonomy" id="83450"/>
    <lineage>
        <taxon>Bacteria</taxon>
        <taxon>Pseudomonadati</taxon>
        <taxon>Myxococcota</taxon>
        <taxon>Myxococcia</taxon>
        <taxon>Myxococcales</taxon>
        <taxon>Cystobacterineae</taxon>
        <taxon>Archangiaceae</taxon>
        <taxon>Archangium</taxon>
    </lineage>
</organism>
<protein>
    <recommendedName>
        <fullName evidence="3">Hyalin repeat protein</fullName>
    </recommendedName>
</protein>
<reference evidence="1 2" key="1">
    <citation type="submission" date="2019-08" db="EMBL/GenBank/DDBJ databases">
        <title>Archangium and Cystobacter genomes.</title>
        <authorList>
            <person name="Chen I.-C.K."/>
            <person name="Wielgoss S."/>
        </authorList>
    </citation>
    <scope>NUCLEOTIDE SEQUENCE [LARGE SCALE GENOMIC DNA]</scope>
    <source>
        <strain evidence="1 2">Cbm 6</strain>
    </source>
</reference>
<evidence type="ECO:0008006" key="3">
    <source>
        <dbReference type="Google" id="ProtNLM"/>
    </source>
</evidence>
<sequence length="469" mass="50043">MKQEARPSAKARRMEPGQARLVKDIFPPSDMPPRLASGPEGLVAFRGRLYFAVNLDDGRKALWKSDGTAAGTVPVKEFPASPTFTLFSSLRELTVAGSRLFFFVRDEAHGFELWSSDGTTAGTALLKDITPGSEDSFLSGLTVVRRGVYFFRSVPETATAPARTELWKSHGTPAGTVRVRDLGPGSSAFQAQATLGDTLLFVVDNPASGAELWRSDGTEAGTFLVRDIHPGPEGSFPSHLRAVAGRVFFTANDAVHGPGVWRTDGTSAGTVRVEVLGAGTSHEGLRLLAAVGPYLYLTTADSSDRLLRLYWLNVRVSSPRAAELVATLPNPAAADPSAGPYITTFTVAGGKLFFAMAIGTAGPAPRDVQLWVMDGGSAGPRRPLILSDEFESELFSLDHRILFSAYEEDSAGLGPWISDGTPTGTRRLQDISPGGESSYPHSYTKVGSSVFFVANDGTHGNELWVIPGL</sequence>
<evidence type="ECO:0000313" key="1">
    <source>
        <dbReference type="EMBL" id="WNG52046.1"/>
    </source>
</evidence>
<name>A0ABY9X9G6_9BACT</name>
<evidence type="ECO:0000313" key="2">
    <source>
        <dbReference type="Proteomes" id="UP001611383"/>
    </source>
</evidence>
<gene>
    <name evidence="1" type="ORF">F0U60_54030</name>
</gene>
<dbReference type="EMBL" id="CP043494">
    <property type="protein sequence ID" value="WNG52046.1"/>
    <property type="molecule type" value="Genomic_DNA"/>
</dbReference>